<accession>A0AAJ0B231</accession>
<dbReference type="AlphaFoldDB" id="A0AAJ0B231"/>
<dbReference type="InterPro" id="IPR010730">
    <property type="entry name" value="HET"/>
</dbReference>
<dbReference type="PANTHER" id="PTHR33112:SF16">
    <property type="entry name" value="HETEROKARYON INCOMPATIBILITY DOMAIN-CONTAINING PROTEIN"/>
    <property type="match status" value="1"/>
</dbReference>
<dbReference type="Proteomes" id="UP001239445">
    <property type="component" value="Unassembled WGS sequence"/>
</dbReference>
<evidence type="ECO:0000259" key="1">
    <source>
        <dbReference type="Pfam" id="PF06985"/>
    </source>
</evidence>
<keyword evidence="3" id="KW-1185">Reference proteome</keyword>
<reference evidence="2" key="1">
    <citation type="submission" date="2023-06" db="EMBL/GenBank/DDBJ databases">
        <title>Genome-scale phylogeny and comparative genomics of the fungal order Sordariales.</title>
        <authorList>
            <consortium name="Lawrence Berkeley National Laboratory"/>
            <person name="Hensen N."/>
            <person name="Bonometti L."/>
            <person name="Westerberg I."/>
            <person name="Brannstrom I.O."/>
            <person name="Guillou S."/>
            <person name="Cros-Aarteil S."/>
            <person name="Calhoun S."/>
            <person name="Haridas S."/>
            <person name="Kuo A."/>
            <person name="Mondo S."/>
            <person name="Pangilinan J."/>
            <person name="Riley R."/>
            <person name="Labutti K."/>
            <person name="Andreopoulos B."/>
            <person name="Lipzen A."/>
            <person name="Chen C."/>
            <person name="Yanf M."/>
            <person name="Daum C."/>
            <person name="Ng V."/>
            <person name="Clum A."/>
            <person name="Steindorff A."/>
            <person name="Ohm R."/>
            <person name="Martin F."/>
            <person name="Silar P."/>
            <person name="Natvig D."/>
            <person name="Lalanne C."/>
            <person name="Gautier V."/>
            <person name="Ament-Velasquez S.L."/>
            <person name="Kruys A."/>
            <person name="Hutchinson M.I."/>
            <person name="Powell A.J."/>
            <person name="Barry K."/>
            <person name="Miller A.N."/>
            <person name="Grigoriev I.V."/>
            <person name="Debuchy R."/>
            <person name="Gladieux P."/>
            <person name="Thoren M.H."/>
            <person name="Johannesson H."/>
        </authorList>
    </citation>
    <scope>NUCLEOTIDE SEQUENCE</scope>
    <source>
        <strain evidence="2">PSN4</strain>
    </source>
</reference>
<dbReference type="PANTHER" id="PTHR33112">
    <property type="entry name" value="DOMAIN PROTEIN, PUTATIVE-RELATED"/>
    <property type="match status" value="1"/>
</dbReference>
<name>A0AAJ0B231_9PEZI</name>
<proteinExistence type="predicted"/>
<organism evidence="2 3">
    <name type="scientific">Echria macrotheca</name>
    <dbReference type="NCBI Taxonomy" id="438768"/>
    <lineage>
        <taxon>Eukaryota</taxon>
        <taxon>Fungi</taxon>
        <taxon>Dikarya</taxon>
        <taxon>Ascomycota</taxon>
        <taxon>Pezizomycotina</taxon>
        <taxon>Sordariomycetes</taxon>
        <taxon>Sordariomycetidae</taxon>
        <taxon>Sordariales</taxon>
        <taxon>Schizotheciaceae</taxon>
        <taxon>Echria</taxon>
    </lineage>
</organism>
<dbReference type="Pfam" id="PF06985">
    <property type="entry name" value="HET"/>
    <property type="match status" value="1"/>
</dbReference>
<protein>
    <submittedName>
        <fullName evidence="2">Heterokaryon incompatibility protein-domain-containing protein</fullName>
    </submittedName>
</protein>
<comment type="caution">
    <text evidence="2">The sequence shown here is derived from an EMBL/GenBank/DDBJ whole genome shotgun (WGS) entry which is preliminary data.</text>
</comment>
<dbReference type="EMBL" id="MU839859">
    <property type="protein sequence ID" value="KAK1749404.1"/>
    <property type="molecule type" value="Genomic_DNA"/>
</dbReference>
<gene>
    <name evidence="2" type="ORF">QBC47DRAFT_441919</name>
</gene>
<feature type="domain" description="Heterokaryon incompatibility" evidence="1">
    <location>
        <begin position="107"/>
        <end position="267"/>
    </location>
</feature>
<sequence>SLDTVIRFWSRYPQQPGIAVTRWETLHNIELVFTSIPNHWEPTGKPLPEADIVTKWLRECDEHDTCRNACFGGASIPTRLIDLRPIDAGCDPRLQFATNLRGQRVDYVALSYCWGTNMPQKAKTTTVNIQDRFVYGIPSSDLPPTLRDAIELTRALGIRYIWIDAVCILQDSESDWQSESAKMWQVYSAARCTLAASASADTEAGFPKYKFVDDLGPRSALLSVQASASNKTTQRICVSRDSDLKNHSTVLFESQEPLQSRGWALQERHLSPRVVYFCKDRLVWECRSGAAASYYPWCPWSPLMPETLRVFDAGRSSGDFINGRGWEKLIQEYSRRNLTHKKDKIHAIESLISALDRPGKDQYVAGHWRSGLPSSLCWRHEMSPRGDPGGRNPKRAPTWSWVSMDSAISFFEVSQENMQVEILAARSETFRDPVIGVRYEGWIRLRAQLKRFELRTDSTKRSSPNYHPDGWLFDSDNPTREADGYAFLDEPSGLVTDKANLQEVLCLQLGHEGSRMSSNNGRFSTILALMLAPTEQEGHFRRVGVASSVFADSFNSAAPSILTLV</sequence>
<evidence type="ECO:0000313" key="2">
    <source>
        <dbReference type="EMBL" id="KAK1749404.1"/>
    </source>
</evidence>
<evidence type="ECO:0000313" key="3">
    <source>
        <dbReference type="Proteomes" id="UP001239445"/>
    </source>
</evidence>
<feature type="non-terminal residue" evidence="2">
    <location>
        <position position="1"/>
    </location>
</feature>